<reference evidence="1" key="1">
    <citation type="submission" date="2023-05" db="EMBL/GenBank/DDBJ databases">
        <authorList>
            <consortium name="ELIXIR-Norway"/>
        </authorList>
    </citation>
    <scope>NUCLEOTIDE SEQUENCE</scope>
</reference>
<proteinExistence type="predicted"/>
<organism evidence="1 2">
    <name type="scientific">Rangifer tarandus platyrhynchus</name>
    <name type="common">Svalbard reindeer</name>
    <dbReference type="NCBI Taxonomy" id="3082113"/>
    <lineage>
        <taxon>Eukaryota</taxon>
        <taxon>Metazoa</taxon>
        <taxon>Chordata</taxon>
        <taxon>Craniata</taxon>
        <taxon>Vertebrata</taxon>
        <taxon>Euteleostomi</taxon>
        <taxon>Mammalia</taxon>
        <taxon>Eutheria</taxon>
        <taxon>Laurasiatheria</taxon>
        <taxon>Artiodactyla</taxon>
        <taxon>Ruminantia</taxon>
        <taxon>Pecora</taxon>
        <taxon>Cervidae</taxon>
        <taxon>Odocoileinae</taxon>
        <taxon>Rangifer</taxon>
    </lineage>
</organism>
<sequence length="83" mass="9099">MRPRVPTAAHRAAVQSSSARPAPATRLRVRFRIVLVSAGAARVHGELPAQATSCLPFRFLGRPAPRINVHAYIQTYGRKQVTL</sequence>
<evidence type="ECO:0000313" key="1">
    <source>
        <dbReference type="EMBL" id="CAI9710305.1"/>
    </source>
</evidence>
<protein>
    <submittedName>
        <fullName evidence="1">Uncharacterized protein</fullName>
    </submittedName>
</protein>
<gene>
    <name evidence="1" type="ORF">MRATA1EN3_LOCUS21518</name>
</gene>
<evidence type="ECO:0000313" key="2">
    <source>
        <dbReference type="Proteomes" id="UP001162501"/>
    </source>
</evidence>
<dbReference type="Proteomes" id="UP001162501">
    <property type="component" value="Chromosome 5"/>
</dbReference>
<name>A0ACB0FB46_RANTA</name>
<accession>A0ACB0FB46</accession>
<dbReference type="EMBL" id="OX596089">
    <property type="protein sequence ID" value="CAI9710305.1"/>
    <property type="molecule type" value="Genomic_DNA"/>
</dbReference>